<dbReference type="AlphaFoldDB" id="A0A7J4IXT5"/>
<comment type="caution">
    <text evidence="1">The sequence shown here is derived from an EMBL/GenBank/DDBJ whole genome shotgun (WGS) entry which is preliminary data.</text>
</comment>
<accession>A0A7J4IXT5</accession>
<evidence type="ECO:0000313" key="1">
    <source>
        <dbReference type="EMBL" id="HIH10363.1"/>
    </source>
</evidence>
<name>A0A7J4IXT5_9ARCH</name>
<protein>
    <submittedName>
        <fullName evidence="1">Uncharacterized protein</fullName>
    </submittedName>
</protein>
<sequence length="67" mass="7579">MNQHKQTADLLKTGKAKAKARIEIALEYLKRHAKADSTNELIKAGIAKKKARKKIVERYISGLQQAY</sequence>
<gene>
    <name evidence="1" type="ORF">HA254_06900</name>
</gene>
<dbReference type="EMBL" id="DUGC01000111">
    <property type="protein sequence ID" value="HIH10363.1"/>
    <property type="molecule type" value="Genomic_DNA"/>
</dbReference>
<proteinExistence type="predicted"/>
<evidence type="ECO:0000313" key="2">
    <source>
        <dbReference type="Proteomes" id="UP000565078"/>
    </source>
</evidence>
<organism evidence="1 2">
    <name type="scientific">Candidatus Iainarchaeum sp</name>
    <dbReference type="NCBI Taxonomy" id="3101447"/>
    <lineage>
        <taxon>Archaea</taxon>
        <taxon>Candidatus Iainarchaeota</taxon>
        <taxon>Candidatus Iainarchaeia</taxon>
        <taxon>Candidatus Iainarchaeales</taxon>
        <taxon>Candidatus Iainarchaeaceae</taxon>
        <taxon>Candidatus Iainarchaeum</taxon>
    </lineage>
</organism>
<reference evidence="2" key="1">
    <citation type="journal article" date="2020" name="bioRxiv">
        <title>A rank-normalized archaeal taxonomy based on genome phylogeny resolves widespread incomplete and uneven classifications.</title>
        <authorList>
            <person name="Rinke C."/>
            <person name="Chuvochina M."/>
            <person name="Mussig A.J."/>
            <person name="Chaumeil P.-A."/>
            <person name="Waite D.W."/>
            <person name="Whitman W.B."/>
            <person name="Parks D.H."/>
            <person name="Hugenholtz P."/>
        </authorList>
    </citation>
    <scope>NUCLEOTIDE SEQUENCE [LARGE SCALE GENOMIC DNA]</scope>
</reference>
<dbReference type="Proteomes" id="UP000565078">
    <property type="component" value="Unassembled WGS sequence"/>
</dbReference>